<organism evidence="7 8">
    <name type="scientific">Vagococcus hydrophili</name>
    <dbReference type="NCBI Taxonomy" id="2714947"/>
    <lineage>
        <taxon>Bacteria</taxon>
        <taxon>Bacillati</taxon>
        <taxon>Bacillota</taxon>
        <taxon>Bacilli</taxon>
        <taxon>Lactobacillales</taxon>
        <taxon>Enterococcaceae</taxon>
        <taxon>Vagococcus</taxon>
    </lineage>
</organism>
<feature type="domain" description="Radical SAM core" evidence="6">
    <location>
        <begin position="79"/>
        <end position="293"/>
    </location>
</feature>
<sequence>MNIIERRNKNILFFSNSLNSFEINDKTKRIIKELSKNKSENKILQDNEVTKGEILEINNLITEQNSIELPVEDRKEGHSNYLKRLSINISNSCNMKCKYCYAQFGYYGSEKSLMNIDIIKETLDNFYSSFDEIAIIQVFGGEPFLHYEGFKYICEYIESKYEKGEIKYKTLITTVTNGTVLSAKIIELIKKHNIIITISLDGPKEIHDCNRSFLNDTGTFERIIKNIKKLKVETGQPQQIEATYNQEHVKHNISIIKLIEYIKTQFEDVSIHIAPVSGNKNECFTLENRDSFVDSVDDIFNYNKKKKNKANYLILDSMLQLFQNPEKKTNFCDAGISLFSVSYTGYVYPCYMFIDEPGFALCNVQDSNFSRSFLLNKAKKYQEHNRQEGKSSCKSCPIVNVCDGCLGMNYFNTGHIYTPVTEDCSMKRKMVKSIIFNINEYA</sequence>
<keyword evidence="5" id="KW-0411">Iron-sulfur</keyword>
<dbReference type="AlphaFoldDB" id="A0A6G8AUJ3"/>
<dbReference type="SFLD" id="SFLDG01386">
    <property type="entry name" value="main_SPASM_domain-containing"/>
    <property type="match status" value="1"/>
</dbReference>
<dbReference type="RefSeq" id="WP_166034871.1">
    <property type="nucleotide sequence ID" value="NZ_CP049887.1"/>
</dbReference>
<dbReference type="PANTHER" id="PTHR43273:SF8">
    <property type="entry name" value="RADICAL SAM DOMAIN PROTEIN"/>
    <property type="match status" value="1"/>
</dbReference>
<protein>
    <submittedName>
        <fullName evidence="7">Radical SAM protein</fullName>
    </submittedName>
</protein>
<dbReference type="PANTHER" id="PTHR43273">
    <property type="entry name" value="ANAEROBIC SULFATASE-MATURATING ENZYME HOMOLOG ASLB-RELATED"/>
    <property type="match status" value="1"/>
</dbReference>
<keyword evidence="3" id="KW-0479">Metal-binding</keyword>
<dbReference type="InterPro" id="IPR007197">
    <property type="entry name" value="rSAM"/>
</dbReference>
<dbReference type="GO" id="GO:0051536">
    <property type="term" value="F:iron-sulfur cluster binding"/>
    <property type="evidence" value="ECO:0007669"/>
    <property type="project" value="UniProtKB-KW"/>
</dbReference>
<accession>A0A6G8AUJ3</accession>
<dbReference type="NCBIfam" id="TIGR04085">
    <property type="entry name" value="rSAM_more_4Fe4S"/>
    <property type="match status" value="1"/>
</dbReference>
<dbReference type="CDD" id="cd01335">
    <property type="entry name" value="Radical_SAM"/>
    <property type="match status" value="1"/>
</dbReference>
<dbReference type="InterPro" id="IPR013785">
    <property type="entry name" value="Aldolase_TIM"/>
</dbReference>
<evidence type="ECO:0000313" key="7">
    <source>
        <dbReference type="EMBL" id="QIL48738.1"/>
    </source>
</evidence>
<dbReference type="Gene3D" id="3.20.20.70">
    <property type="entry name" value="Aldolase class I"/>
    <property type="match status" value="1"/>
</dbReference>
<dbReference type="InterPro" id="IPR023885">
    <property type="entry name" value="4Fe4S-binding_SPASM_dom"/>
</dbReference>
<dbReference type="GO" id="GO:0016491">
    <property type="term" value="F:oxidoreductase activity"/>
    <property type="evidence" value="ECO:0007669"/>
    <property type="project" value="InterPro"/>
</dbReference>
<dbReference type="EMBL" id="CP049887">
    <property type="protein sequence ID" value="QIL48738.1"/>
    <property type="molecule type" value="Genomic_DNA"/>
</dbReference>
<reference evidence="7 8" key="1">
    <citation type="submission" date="2020-03" db="EMBL/GenBank/DDBJ databases">
        <title>Vagococcus sp. nov., isolated from beetles.</title>
        <authorList>
            <person name="Hyun D.-W."/>
            <person name="Bae J.-W."/>
        </authorList>
    </citation>
    <scope>NUCLEOTIDE SEQUENCE [LARGE SCALE GENOMIC DNA]</scope>
    <source>
        <strain evidence="7 8">HDW17B</strain>
    </source>
</reference>
<evidence type="ECO:0000313" key="8">
    <source>
        <dbReference type="Proteomes" id="UP000501747"/>
    </source>
</evidence>
<dbReference type="Pfam" id="PF13186">
    <property type="entry name" value="SPASM"/>
    <property type="match status" value="1"/>
</dbReference>
<keyword evidence="2" id="KW-0949">S-adenosyl-L-methionine</keyword>
<dbReference type="Pfam" id="PF04055">
    <property type="entry name" value="Radical_SAM"/>
    <property type="match status" value="1"/>
</dbReference>
<proteinExistence type="predicted"/>
<evidence type="ECO:0000256" key="5">
    <source>
        <dbReference type="ARBA" id="ARBA00023014"/>
    </source>
</evidence>
<evidence type="ECO:0000256" key="2">
    <source>
        <dbReference type="ARBA" id="ARBA00022691"/>
    </source>
</evidence>
<gene>
    <name evidence="7" type="ORF">G7082_09585</name>
</gene>
<evidence type="ECO:0000256" key="1">
    <source>
        <dbReference type="ARBA" id="ARBA00001966"/>
    </source>
</evidence>
<dbReference type="InterPro" id="IPR058240">
    <property type="entry name" value="rSAM_sf"/>
</dbReference>
<dbReference type="GO" id="GO:0046872">
    <property type="term" value="F:metal ion binding"/>
    <property type="evidence" value="ECO:0007669"/>
    <property type="project" value="UniProtKB-KW"/>
</dbReference>
<dbReference type="Proteomes" id="UP000501747">
    <property type="component" value="Chromosome"/>
</dbReference>
<comment type="cofactor">
    <cofactor evidence="1">
        <name>[4Fe-4S] cluster</name>
        <dbReference type="ChEBI" id="CHEBI:49883"/>
    </cofactor>
</comment>
<evidence type="ECO:0000256" key="3">
    <source>
        <dbReference type="ARBA" id="ARBA00022723"/>
    </source>
</evidence>
<dbReference type="InterPro" id="IPR023867">
    <property type="entry name" value="Sulphatase_maturase_rSAM"/>
</dbReference>
<evidence type="ECO:0000256" key="4">
    <source>
        <dbReference type="ARBA" id="ARBA00023004"/>
    </source>
</evidence>
<dbReference type="SFLD" id="SFLDS00029">
    <property type="entry name" value="Radical_SAM"/>
    <property type="match status" value="1"/>
</dbReference>
<dbReference type="SFLD" id="SFLDG01067">
    <property type="entry name" value="SPASM/twitch_domain_containing"/>
    <property type="match status" value="1"/>
</dbReference>
<dbReference type="PROSITE" id="PS51918">
    <property type="entry name" value="RADICAL_SAM"/>
    <property type="match status" value="1"/>
</dbReference>
<keyword evidence="4" id="KW-0408">Iron</keyword>
<evidence type="ECO:0000259" key="6">
    <source>
        <dbReference type="PROSITE" id="PS51918"/>
    </source>
</evidence>
<dbReference type="SUPFAM" id="SSF102114">
    <property type="entry name" value="Radical SAM enzymes"/>
    <property type="match status" value="1"/>
</dbReference>
<name>A0A6G8AUJ3_9ENTE</name>
<keyword evidence="8" id="KW-1185">Reference proteome</keyword>
<dbReference type="KEGG" id="vhy:G7082_09585"/>
<dbReference type="SFLD" id="SFLDG01384">
    <property type="entry name" value="thioether_bond_formation_requi"/>
    <property type="match status" value="1"/>
</dbReference>